<dbReference type="PANTHER" id="PTHR10458:SF22">
    <property type="entry name" value="PEPTIDE DEFORMYLASE"/>
    <property type="match status" value="1"/>
</dbReference>
<evidence type="ECO:0008006" key="3">
    <source>
        <dbReference type="Google" id="ProtNLM"/>
    </source>
</evidence>
<dbReference type="CDD" id="cd00487">
    <property type="entry name" value="Pep_deformylase"/>
    <property type="match status" value="1"/>
</dbReference>
<dbReference type="PANTHER" id="PTHR10458">
    <property type="entry name" value="PEPTIDE DEFORMYLASE"/>
    <property type="match status" value="1"/>
</dbReference>
<dbReference type="NCBIfam" id="TIGR00079">
    <property type="entry name" value="pept_deformyl"/>
    <property type="match status" value="1"/>
</dbReference>
<evidence type="ECO:0000256" key="1">
    <source>
        <dbReference type="ARBA" id="ARBA00010759"/>
    </source>
</evidence>
<name>X1AKE7_9ZZZZ</name>
<dbReference type="SUPFAM" id="SSF56420">
    <property type="entry name" value="Peptide deformylase"/>
    <property type="match status" value="1"/>
</dbReference>
<dbReference type="NCBIfam" id="NF001159">
    <property type="entry name" value="PRK00150.1-3"/>
    <property type="match status" value="1"/>
</dbReference>
<dbReference type="GO" id="GO:0042586">
    <property type="term" value="F:peptide deformylase activity"/>
    <property type="evidence" value="ECO:0007669"/>
    <property type="project" value="InterPro"/>
</dbReference>
<protein>
    <recommendedName>
        <fullName evidence="3">Peptide deformylase</fullName>
    </recommendedName>
</protein>
<organism evidence="2">
    <name type="scientific">marine sediment metagenome</name>
    <dbReference type="NCBI Taxonomy" id="412755"/>
    <lineage>
        <taxon>unclassified sequences</taxon>
        <taxon>metagenomes</taxon>
        <taxon>ecological metagenomes</taxon>
    </lineage>
</organism>
<dbReference type="AlphaFoldDB" id="X1AKE7"/>
<reference evidence="2" key="1">
    <citation type="journal article" date="2014" name="Front. Microbiol.">
        <title>High frequency of phylogenetically diverse reductive dehalogenase-homologous genes in deep subseafloor sedimentary metagenomes.</title>
        <authorList>
            <person name="Kawai M."/>
            <person name="Futagami T."/>
            <person name="Toyoda A."/>
            <person name="Takaki Y."/>
            <person name="Nishi S."/>
            <person name="Hori S."/>
            <person name="Arai W."/>
            <person name="Tsubouchi T."/>
            <person name="Morono Y."/>
            <person name="Uchiyama I."/>
            <person name="Ito T."/>
            <person name="Fujiyama A."/>
            <person name="Inagaki F."/>
            <person name="Takami H."/>
        </authorList>
    </citation>
    <scope>NUCLEOTIDE SEQUENCE</scope>
    <source>
        <strain evidence="2">Expedition CK06-06</strain>
    </source>
</reference>
<dbReference type="Gene3D" id="3.90.45.10">
    <property type="entry name" value="Peptide deformylase"/>
    <property type="match status" value="1"/>
</dbReference>
<evidence type="ECO:0000313" key="2">
    <source>
        <dbReference type="EMBL" id="GAG70027.1"/>
    </source>
</evidence>
<comment type="similarity">
    <text evidence="1">Belongs to the polypeptide deformylase family.</text>
</comment>
<gene>
    <name evidence="2" type="ORF">S01H4_15525</name>
</gene>
<dbReference type="PIRSF" id="PIRSF004749">
    <property type="entry name" value="Pep_def"/>
    <property type="match status" value="1"/>
</dbReference>
<dbReference type="InterPro" id="IPR036821">
    <property type="entry name" value="Peptide_deformylase_sf"/>
</dbReference>
<sequence>MAVREIVLYAENPDPLRKKCEPVLAVNRRVRKLIHDLKDTLNAHSEGIGLAAPQIDEHQRVVLVRLGGRTNREQEPGPPIALVNPEIIESGNEQRDFDGCLSLPGLFADTVRPHYLRVTGLDETGNTFDRVYEGFDAVVVHHEIDHLNGVLFIDRVEKLEDLYQIREDEFGKHVRVPVSVNIN</sequence>
<feature type="non-terminal residue" evidence="2">
    <location>
        <position position="183"/>
    </location>
</feature>
<comment type="caution">
    <text evidence="2">The sequence shown here is derived from an EMBL/GenBank/DDBJ whole genome shotgun (WGS) entry which is preliminary data.</text>
</comment>
<dbReference type="EMBL" id="BART01006803">
    <property type="protein sequence ID" value="GAG70027.1"/>
    <property type="molecule type" value="Genomic_DNA"/>
</dbReference>
<dbReference type="PRINTS" id="PR01576">
    <property type="entry name" value="PDEFORMYLASE"/>
</dbReference>
<proteinExistence type="inferred from homology"/>
<dbReference type="InterPro" id="IPR023635">
    <property type="entry name" value="Peptide_deformylase"/>
</dbReference>
<dbReference type="Pfam" id="PF01327">
    <property type="entry name" value="Pep_deformylase"/>
    <property type="match status" value="1"/>
</dbReference>
<accession>X1AKE7</accession>
<dbReference type="HAMAP" id="MF_00163">
    <property type="entry name" value="Pep_deformylase"/>
    <property type="match status" value="1"/>
</dbReference>